<evidence type="ECO:0000256" key="1">
    <source>
        <dbReference type="ARBA" id="ARBA00004173"/>
    </source>
</evidence>
<sequence length="376" mass="42872">MSTQAPLRSVRIPALQRQCLFQRRQCLDRSFPYAASRPFSSTALRPYKKKTPRLQDRTAVEASTENYVSPSPYAAQAAAQGDIGQMAEDIGLLQHTIVRAPFKHLPRFTSWEFYDYFWKLLKSKGLGFYSRSSYKTMIQKEGWSRYLPVGAGKNAELKIEAKKMYEEVYRNFAKFVLLHFHTYKAACDIDPFHRGNVDAIRPICLPPVLNQFDARIAARGPLKMDWKLLKWRSARVVSHRATPLGEDQPDTAYRQAIIRLESTQSLSIAEPHQPSASPLSRRGNKAPSGLAWIPEEAKAKNVHAVQQEEGGFTDEFLDNGKQKTVVEYLVLQMRVIRGKEEKWKVWGFANESTPRTIEEDDIYWSKMLSVQAAGAA</sequence>
<gene>
    <name evidence="5" type="ORF">N0V83_002621</name>
</gene>
<proteinExistence type="predicted"/>
<dbReference type="InterPro" id="IPR051975">
    <property type="entry name" value="mtLSU_mL45"/>
</dbReference>
<dbReference type="AlphaFoldDB" id="A0A9W8YC57"/>
<dbReference type="Gene3D" id="3.10.450.240">
    <property type="match status" value="1"/>
</dbReference>
<keyword evidence="6" id="KW-1185">Reference proteome</keyword>
<protein>
    <submittedName>
        <fullName evidence="5">Uncharacterized protein</fullName>
    </submittedName>
</protein>
<evidence type="ECO:0000256" key="3">
    <source>
        <dbReference type="ARBA" id="ARBA00023128"/>
    </source>
</evidence>
<comment type="caution">
    <text evidence="5">The sequence shown here is derived from an EMBL/GenBank/DDBJ whole genome shotgun (WGS) entry which is preliminary data.</text>
</comment>
<keyword evidence="2" id="KW-0809">Transit peptide</keyword>
<accession>A0A9W8YC57</accession>
<keyword evidence="3" id="KW-0496">Mitochondrion</keyword>
<dbReference type="PANTHER" id="PTHR28554:SF1">
    <property type="entry name" value="LARGE RIBOSOMAL SUBUNIT PROTEIN ML45"/>
    <property type="match status" value="1"/>
</dbReference>
<name>A0A9W8YC57_9PLEO</name>
<feature type="region of interest" description="Disordered" evidence="4">
    <location>
        <begin position="268"/>
        <end position="287"/>
    </location>
</feature>
<dbReference type="PANTHER" id="PTHR28554">
    <property type="entry name" value="39S RIBOSOMAL PROTEIN L45, MITOCHONDRIAL"/>
    <property type="match status" value="1"/>
</dbReference>
<evidence type="ECO:0000313" key="6">
    <source>
        <dbReference type="Proteomes" id="UP001140560"/>
    </source>
</evidence>
<evidence type="ECO:0000256" key="4">
    <source>
        <dbReference type="SAM" id="MobiDB-lite"/>
    </source>
</evidence>
<dbReference type="Proteomes" id="UP001140560">
    <property type="component" value="Unassembled WGS sequence"/>
</dbReference>
<reference evidence="5" key="1">
    <citation type="submission" date="2022-10" db="EMBL/GenBank/DDBJ databases">
        <title>Tapping the CABI collections for fungal endophytes: first genome assemblies for Collariella, Neodidymelliopsis, Ascochyta clinopodiicola, Didymella pomorum, Didymosphaeria variabile, Neocosmospora piperis and Neocucurbitaria cava.</title>
        <authorList>
            <person name="Hill R."/>
        </authorList>
    </citation>
    <scope>NUCLEOTIDE SEQUENCE</scope>
    <source>
        <strain evidence="5">IMI 356814</strain>
    </source>
</reference>
<organism evidence="5 6">
    <name type="scientific">Neocucurbitaria cava</name>
    <dbReference type="NCBI Taxonomy" id="798079"/>
    <lineage>
        <taxon>Eukaryota</taxon>
        <taxon>Fungi</taxon>
        <taxon>Dikarya</taxon>
        <taxon>Ascomycota</taxon>
        <taxon>Pezizomycotina</taxon>
        <taxon>Dothideomycetes</taxon>
        <taxon>Pleosporomycetidae</taxon>
        <taxon>Pleosporales</taxon>
        <taxon>Pleosporineae</taxon>
        <taxon>Cucurbitariaceae</taxon>
        <taxon>Neocucurbitaria</taxon>
    </lineage>
</organism>
<dbReference type="OrthoDB" id="19619at2759"/>
<evidence type="ECO:0000313" key="5">
    <source>
        <dbReference type="EMBL" id="KAJ4373882.1"/>
    </source>
</evidence>
<evidence type="ECO:0000256" key="2">
    <source>
        <dbReference type="ARBA" id="ARBA00022946"/>
    </source>
</evidence>
<dbReference type="GO" id="GO:0005739">
    <property type="term" value="C:mitochondrion"/>
    <property type="evidence" value="ECO:0007669"/>
    <property type="project" value="UniProtKB-SubCell"/>
</dbReference>
<comment type="subcellular location">
    <subcellularLocation>
        <location evidence="1">Mitochondrion</location>
    </subcellularLocation>
</comment>
<dbReference type="EMBL" id="JAPEUY010000004">
    <property type="protein sequence ID" value="KAJ4373882.1"/>
    <property type="molecule type" value="Genomic_DNA"/>
</dbReference>